<evidence type="ECO:0000256" key="5">
    <source>
        <dbReference type="ARBA" id="ARBA00023204"/>
    </source>
</evidence>
<dbReference type="GO" id="GO:0000400">
    <property type="term" value="F:four-way junction DNA binding"/>
    <property type="evidence" value="ECO:0007669"/>
    <property type="project" value="UniProtKB-UniRule"/>
</dbReference>
<feature type="region of interest" description="Domain III" evidence="6">
    <location>
        <begin position="157"/>
        <end position="206"/>
    </location>
</feature>
<dbReference type="Pfam" id="PF07499">
    <property type="entry name" value="RuvA_C"/>
    <property type="match status" value="1"/>
</dbReference>
<dbReference type="GO" id="GO:0005524">
    <property type="term" value="F:ATP binding"/>
    <property type="evidence" value="ECO:0007669"/>
    <property type="project" value="InterPro"/>
</dbReference>
<dbReference type="GO" id="GO:0006281">
    <property type="term" value="P:DNA repair"/>
    <property type="evidence" value="ECO:0007669"/>
    <property type="project" value="UniProtKB-UniRule"/>
</dbReference>
<dbReference type="InterPro" id="IPR003583">
    <property type="entry name" value="Hlx-hairpin-Hlx_DNA-bd_motif"/>
</dbReference>
<keyword evidence="4 6" id="KW-0233">DNA recombination</keyword>
<feature type="region of interest" description="Domain I" evidence="6">
    <location>
        <begin position="1"/>
        <end position="64"/>
    </location>
</feature>
<dbReference type="Pfam" id="PF14520">
    <property type="entry name" value="HHH_5"/>
    <property type="match status" value="1"/>
</dbReference>
<dbReference type="InterPro" id="IPR000085">
    <property type="entry name" value="RuvA"/>
</dbReference>
<dbReference type="Gene3D" id="1.10.150.20">
    <property type="entry name" value="5' to 3' exonuclease, C-terminal subdomain"/>
    <property type="match status" value="1"/>
</dbReference>
<evidence type="ECO:0000259" key="7">
    <source>
        <dbReference type="SMART" id="SM00278"/>
    </source>
</evidence>
<dbReference type="RefSeq" id="WP_128351206.1">
    <property type="nucleotide sequence ID" value="NZ_JBLXIM010000001.1"/>
</dbReference>
<accession>A0A443Z7G6</accession>
<keyword evidence="2 6" id="KW-0227">DNA damage</keyword>
<dbReference type="NCBIfam" id="TIGR00084">
    <property type="entry name" value="ruvA"/>
    <property type="match status" value="1"/>
</dbReference>
<evidence type="ECO:0000256" key="1">
    <source>
        <dbReference type="ARBA" id="ARBA00022490"/>
    </source>
</evidence>
<dbReference type="Gene3D" id="1.10.8.10">
    <property type="entry name" value="DNA helicase RuvA subunit, C-terminal domain"/>
    <property type="match status" value="1"/>
</dbReference>
<dbReference type="InterPro" id="IPR013849">
    <property type="entry name" value="DNA_helicase_Holl-junc_RuvA_I"/>
</dbReference>
<keyword evidence="3 6" id="KW-0238">DNA-binding</keyword>
<dbReference type="SUPFAM" id="SSF50249">
    <property type="entry name" value="Nucleic acid-binding proteins"/>
    <property type="match status" value="1"/>
</dbReference>
<feature type="domain" description="Helix-hairpin-helix DNA-binding motif class 1" evidence="7">
    <location>
        <begin position="73"/>
        <end position="92"/>
    </location>
</feature>
<reference evidence="8 9" key="1">
    <citation type="submission" date="2018-12" db="EMBL/GenBank/DDBJ databases">
        <authorList>
            <person name="Li A."/>
            <person name="Zhang M."/>
            <person name="Zhu H."/>
        </authorList>
    </citation>
    <scope>NUCLEOTIDE SEQUENCE [LARGE SCALE GENOMIC DNA]</scope>
    <source>
        <strain evidence="8 9">R04H25</strain>
    </source>
</reference>
<dbReference type="CDD" id="cd14332">
    <property type="entry name" value="UBA_RuvA_C"/>
    <property type="match status" value="1"/>
</dbReference>
<dbReference type="SUPFAM" id="SSF47781">
    <property type="entry name" value="RuvA domain 2-like"/>
    <property type="match status" value="1"/>
</dbReference>
<comment type="subunit">
    <text evidence="6">Homotetramer. Forms an RuvA(8)-RuvB(12)-Holliday junction (HJ) complex. HJ DNA is sandwiched between 2 RuvA tetramers; dsDNA enters through RuvA and exits via RuvB. An RuvB hexamer assembles on each DNA strand where it exits the tetramer. Each RuvB hexamer is contacted by two RuvA subunits (via domain III) on 2 adjacent RuvB subunits; this complex drives branch migration. In the full resolvosome a probable DNA-RuvA(4)-RuvB(12)-RuvC(2) complex forms which resolves the HJ.</text>
</comment>
<dbReference type="GO" id="GO:0005737">
    <property type="term" value="C:cytoplasm"/>
    <property type="evidence" value="ECO:0007669"/>
    <property type="project" value="UniProtKB-SubCell"/>
</dbReference>
<gene>
    <name evidence="6 8" type="primary">ruvA</name>
    <name evidence="8" type="ORF">EGC76_01280</name>
</gene>
<dbReference type="AlphaFoldDB" id="A0A443Z7G6"/>
<dbReference type="GO" id="GO:0009378">
    <property type="term" value="F:four-way junction helicase activity"/>
    <property type="evidence" value="ECO:0007669"/>
    <property type="project" value="InterPro"/>
</dbReference>
<dbReference type="Gene3D" id="2.40.50.140">
    <property type="entry name" value="Nucleic acid-binding proteins"/>
    <property type="match status" value="1"/>
</dbReference>
<dbReference type="InterPro" id="IPR011114">
    <property type="entry name" value="RuvA_C"/>
</dbReference>
<evidence type="ECO:0000256" key="4">
    <source>
        <dbReference type="ARBA" id="ARBA00023172"/>
    </source>
</evidence>
<dbReference type="GO" id="GO:0009379">
    <property type="term" value="C:Holliday junction helicase complex"/>
    <property type="evidence" value="ECO:0007669"/>
    <property type="project" value="InterPro"/>
</dbReference>
<name>A0A443Z7G6_9GAMM</name>
<comment type="similarity">
    <text evidence="6">Belongs to the RuvA family.</text>
</comment>
<protein>
    <recommendedName>
        <fullName evidence="6">Holliday junction branch migration complex subunit RuvA</fullName>
    </recommendedName>
</protein>
<dbReference type="SUPFAM" id="SSF46929">
    <property type="entry name" value="DNA helicase RuvA subunit, C-terminal domain"/>
    <property type="match status" value="1"/>
</dbReference>
<dbReference type="SMART" id="SM00278">
    <property type="entry name" value="HhH1"/>
    <property type="match status" value="2"/>
</dbReference>
<dbReference type="GO" id="GO:0009432">
    <property type="term" value="P:SOS response"/>
    <property type="evidence" value="ECO:0007669"/>
    <property type="project" value="UniProtKB-ARBA"/>
</dbReference>
<comment type="domain">
    <text evidence="6">Has three domains with a flexible linker between the domains II and III and assumes an 'L' shape. Domain III is highly mobile and contacts RuvB.</text>
</comment>
<evidence type="ECO:0000313" key="9">
    <source>
        <dbReference type="Proteomes" id="UP000288789"/>
    </source>
</evidence>
<keyword evidence="5 6" id="KW-0234">DNA repair</keyword>
<proteinExistence type="inferred from homology"/>
<dbReference type="Proteomes" id="UP000288789">
    <property type="component" value="Unassembled WGS sequence"/>
</dbReference>
<sequence>MIGLLTGTLIAKQPPEILIDVQGVGYEVQMPMTCLYELPDIGEQVKVITHFVVREDAQLLYGFNTFAERTLFRQLIKAQGVGPKLALTIMSGMTAHQFVHAVTHDDVTSLVKLPGVGRKTAERLVVEMRDRLKNWGTITPATDAAPIDFGDMNPTVSAGSPRDDALSALLALGYKPAQADKAVAAAAKAEPDAASEVLIRFALKNM</sequence>
<organism evidence="8 9">
    <name type="scientific">Pseudidiomarina gelatinasegens</name>
    <dbReference type="NCBI Taxonomy" id="2487740"/>
    <lineage>
        <taxon>Bacteria</taxon>
        <taxon>Pseudomonadati</taxon>
        <taxon>Pseudomonadota</taxon>
        <taxon>Gammaproteobacteria</taxon>
        <taxon>Alteromonadales</taxon>
        <taxon>Idiomarinaceae</taxon>
        <taxon>Pseudidiomarina</taxon>
    </lineage>
</organism>
<comment type="subcellular location">
    <subcellularLocation>
        <location evidence="6">Cytoplasm</location>
    </subcellularLocation>
</comment>
<dbReference type="GO" id="GO:0048476">
    <property type="term" value="C:Holliday junction resolvase complex"/>
    <property type="evidence" value="ECO:0007669"/>
    <property type="project" value="UniProtKB-UniRule"/>
</dbReference>
<dbReference type="InterPro" id="IPR010994">
    <property type="entry name" value="RuvA_2-like"/>
</dbReference>
<feature type="domain" description="Helix-hairpin-helix DNA-binding motif class 1" evidence="7">
    <location>
        <begin position="108"/>
        <end position="127"/>
    </location>
</feature>
<comment type="caution">
    <text evidence="6">Lacks conserved residue(s) required for the propagation of feature annotation.</text>
</comment>
<evidence type="ECO:0000256" key="2">
    <source>
        <dbReference type="ARBA" id="ARBA00022763"/>
    </source>
</evidence>
<comment type="function">
    <text evidence="6">The RuvA-RuvB-RuvC complex processes Holliday junction (HJ) DNA during genetic recombination and DNA repair, while the RuvA-RuvB complex plays an important role in the rescue of blocked DNA replication forks via replication fork reversal (RFR). RuvA specifically binds to HJ cruciform DNA, conferring on it an open structure. The RuvB hexamer acts as an ATP-dependent pump, pulling dsDNA into and through the RuvAB complex. HJ branch migration allows RuvC to scan DNA until it finds its consensus sequence, where it cleaves and resolves the cruciform DNA.</text>
</comment>
<dbReference type="EMBL" id="RSFE01000001">
    <property type="protein sequence ID" value="RWU12878.1"/>
    <property type="molecule type" value="Genomic_DNA"/>
</dbReference>
<keyword evidence="1 6" id="KW-0963">Cytoplasm</keyword>
<dbReference type="InterPro" id="IPR036267">
    <property type="entry name" value="RuvA_C_sf"/>
</dbReference>
<dbReference type="FunFam" id="2.40.50.140:FF:000083">
    <property type="entry name" value="Holliday junction ATP-dependent DNA helicase RuvA"/>
    <property type="match status" value="1"/>
</dbReference>
<dbReference type="Pfam" id="PF01330">
    <property type="entry name" value="RuvA_N"/>
    <property type="match status" value="1"/>
</dbReference>
<evidence type="ECO:0000313" key="8">
    <source>
        <dbReference type="EMBL" id="RWU12878.1"/>
    </source>
</evidence>
<dbReference type="OrthoDB" id="5293449at2"/>
<dbReference type="GO" id="GO:0006310">
    <property type="term" value="P:DNA recombination"/>
    <property type="evidence" value="ECO:0007669"/>
    <property type="project" value="UniProtKB-UniRule"/>
</dbReference>
<comment type="caution">
    <text evidence="8">The sequence shown here is derived from an EMBL/GenBank/DDBJ whole genome shotgun (WGS) entry which is preliminary data.</text>
</comment>
<evidence type="ECO:0000256" key="6">
    <source>
        <dbReference type="HAMAP-Rule" id="MF_00031"/>
    </source>
</evidence>
<evidence type="ECO:0000256" key="3">
    <source>
        <dbReference type="ARBA" id="ARBA00023125"/>
    </source>
</evidence>
<keyword evidence="9" id="KW-1185">Reference proteome</keyword>
<dbReference type="InterPro" id="IPR012340">
    <property type="entry name" value="NA-bd_OB-fold"/>
</dbReference>
<dbReference type="HAMAP" id="MF_00031">
    <property type="entry name" value="DNA_HJ_migration_RuvA"/>
    <property type="match status" value="1"/>
</dbReference>